<reference evidence="7 8" key="1">
    <citation type="submission" date="2016-06" db="EMBL/GenBank/DDBJ databases">
        <authorList>
            <person name="Ramos C."/>
            <person name="Pintado A."/>
            <person name="Crespo-Gomez J.I."/>
        </authorList>
    </citation>
    <scope>NUCLEOTIDE SEQUENCE [LARGE SCALE GENOMIC DNA]</scope>
    <source>
        <strain evidence="7 8">AVO110</strain>
    </source>
</reference>
<proteinExistence type="inferred from homology"/>
<dbReference type="InterPro" id="IPR010810">
    <property type="entry name" value="Flagellin_hook_IN_motif"/>
</dbReference>
<dbReference type="PANTHER" id="PTHR42792:SF2">
    <property type="entry name" value="FLAGELLIN"/>
    <property type="match status" value="1"/>
</dbReference>
<dbReference type="Pfam" id="PF00669">
    <property type="entry name" value="Flagellin_N"/>
    <property type="match status" value="1"/>
</dbReference>
<gene>
    <name evidence="7" type="ORF">A9179_19680</name>
</gene>
<dbReference type="PRINTS" id="PR00207">
    <property type="entry name" value="FLAGELLIN"/>
</dbReference>
<accession>A0ABR7S4J4</accession>
<dbReference type="Gene3D" id="6.10.10.10">
    <property type="entry name" value="Flagellar export chaperone, C-terminal domain"/>
    <property type="match status" value="1"/>
</dbReference>
<name>A0ABR7S4J4_AQUAC</name>
<organism evidence="7 8">
    <name type="scientific">Aquipseudomonas alcaligenes</name>
    <name type="common">Pseudomonas alcaligenes</name>
    <dbReference type="NCBI Taxonomy" id="43263"/>
    <lineage>
        <taxon>Bacteria</taxon>
        <taxon>Pseudomonadati</taxon>
        <taxon>Pseudomonadota</taxon>
        <taxon>Gammaproteobacteria</taxon>
        <taxon>Pseudomonadales</taxon>
        <taxon>Pseudomonadaceae</taxon>
        <taxon>Aquipseudomonas</taxon>
    </lineage>
</organism>
<dbReference type="EMBL" id="LZEU01000001">
    <property type="protein sequence ID" value="MBC9252491.1"/>
    <property type="molecule type" value="Genomic_DNA"/>
</dbReference>
<evidence type="ECO:0000256" key="4">
    <source>
        <dbReference type="RuleBase" id="RU362073"/>
    </source>
</evidence>
<dbReference type="Gene3D" id="1.20.1330.10">
    <property type="entry name" value="f41 fragment of flagellin, N-terminal domain"/>
    <property type="match status" value="1"/>
</dbReference>
<dbReference type="InterPro" id="IPR042187">
    <property type="entry name" value="Flagellin_C_sub2"/>
</dbReference>
<dbReference type="RefSeq" id="WP_187807947.1">
    <property type="nucleotide sequence ID" value="NZ_LZEU01000001.1"/>
</dbReference>
<feature type="domain" description="Flagellin C-terminal" evidence="6">
    <location>
        <begin position="408"/>
        <end position="492"/>
    </location>
</feature>
<dbReference type="Gene3D" id="2.170.280.10">
    <property type="entry name" value="f41 fragment of flagellin, middle domain"/>
    <property type="match status" value="1"/>
</dbReference>
<dbReference type="SUPFAM" id="SSF64518">
    <property type="entry name" value="Phase 1 flagellin"/>
    <property type="match status" value="1"/>
</dbReference>
<dbReference type="Gene3D" id="2.30.220.10">
    <property type="entry name" value="f41 fragment of flagellin, C-terminal domain"/>
    <property type="match status" value="1"/>
</dbReference>
<dbReference type="PANTHER" id="PTHR42792">
    <property type="entry name" value="FLAGELLIN"/>
    <property type="match status" value="1"/>
</dbReference>
<dbReference type="Pfam" id="PF07196">
    <property type="entry name" value="Flagellin_IN"/>
    <property type="match status" value="1"/>
</dbReference>
<dbReference type="Proteomes" id="UP000744555">
    <property type="component" value="Unassembled WGS sequence"/>
</dbReference>
<comment type="similarity">
    <text evidence="1 4">Belongs to the bacterial flagellin family.</text>
</comment>
<feature type="domain" description="Flagellin N-terminal" evidence="5">
    <location>
        <begin position="6"/>
        <end position="141"/>
    </location>
</feature>
<keyword evidence="2 4" id="KW-0964">Secreted</keyword>
<evidence type="ECO:0000313" key="7">
    <source>
        <dbReference type="EMBL" id="MBC9252491.1"/>
    </source>
</evidence>
<comment type="function">
    <text evidence="4">Flagellin is the subunit protein which polymerizes to form the filaments of bacterial flagella.</text>
</comment>
<comment type="subcellular location">
    <subcellularLocation>
        <location evidence="4">Secreted</location>
    </subcellularLocation>
    <subcellularLocation>
        <location evidence="4">Bacterial flagellum</location>
    </subcellularLocation>
</comment>
<dbReference type="InterPro" id="IPR046358">
    <property type="entry name" value="Flagellin_C"/>
</dbReference>
<dbReference type="Pfam" id="PF00700">
    <property type="entry name" value="Flagellin_C"/>
    <property type="match status" value="1"/>
</dbReference>
<evidence type="ECO:0000256" key="1">
    <source>
        <dbReference type="ARBA" id="ARBA00005709"/>
    </source>
</evidence>
<keyword evidence="8" id="KW-1185">Reference proteome</keyword>
<evidence type="ECO:0000256" key="2">
    <source>
        <dbReference type="ARBA" id="ARBA00022525"/>
    </source>
</evidence>
<evidence type="ECO:0000259" key="6">
    <source>
        <dbReference type="Pfam" id="PF00700"/>
    </source>
</evidence>
<protein>
    <recommendedName>
        <fullName evidence="4">Flagellin</fullName>
    </recommendedName>
</protein>
<keyword evidence="3 4" id="KW-0975">Bacterial flagellum</keyword>
<evidence type="ECO:0000256" key="3">
    <source>
        <dbReference type="ARBA" id="ARBA00023143"/>
    </source>
</evidence>
<evidence type="ECO:0000313" key="8">
    <source>
        <dbReference type="Proteomes" id="UP000744555"/>
    </source>
</evidence>
<evidence type="ECO:0000259" key="5">
    <source>
        <dbReference type="Pfam" id="PF00669"/>
    </source>
</evidence>
<sequence length="495" mass="51813">MALTLNTNVASLGIQRAMNETSRALAVSMQRLSTGYRINSAKDDAAGLQISNRLSSQISGFGVAIRNANDGISLAQTAEGALQQSTSILQRMRELALQAANGSNGASERSAINEEVLQLQQELQRIAETTTFGGRKLLDGSYGSSAFQVGANAFETIGLGLGNYGPSALGSNTRDLVNGTTGSATTDQLGGLQQQAGTIPANQVTGNLTLAGRTERTFAVAGSAKSVARAINGREDSTGVKADARTVLQLAFSGDDSYTFDLYGSNSKAVSIHASIEDGDLSAMAEAINKESTRTGITASIKDGQLRLTSEGGDDIVLDAFQSEQAGTADAQNFDYSGEEELTAAVATLTDGSALRAIGVVRLSSGESFNIQASAATIDGSTSQNYSSLTRISEVDLRTDIGAQTALGVIDGAMSMIDSARAEMGATQNRLDFTIANLMNMSENLSAARSRIRDTDYAAEMSELIRNQILQQAQTAMLAQANQQPQLILTLLQSI</sequence>
<dbReference type="InterPro" id="IPR001029">
    <property type="entry name" value="Flagellin_N"/>
</dbReference>
<dbReference type="InterPro" id="IPR001492">
    <property type="entry name" value="Flagellin"/>
</dbReference>
<comment type="caution">
    <text evidence="7">The sequence shown here is derived from an EMBL/GenBank/DDBJ whole genome shotgun (WGS) entry which is preliminary data.</text>
</comment>